<dbReference type="Pfam" id="PF10944">
    <property type="entry name" value="DUF2630"/>
    <property type="match status" value="1"/>
</dbReference>
<sequence>MTAAAGGRGRRSTGAGGAGGRWTSTAASREGPLDEKDILARIDEYVGEEQRLRDRYQHGDLDRDEEHRRLEDLEVALDQCWDLLRRRRARIDAGEGPGEADSHVRPPDEVEGYLQ</sequence>
<evidence type="ECO:0000256" key="1">
    <source>
        <dbReference type="SAM" id="MobiDB-lite"/>
    </source>
</evidence>
<comment type="caution">
    <text evidence="2">The sequence shown here is derived from an EMBL/GenBank/DDBJ whole genome shotgun (WGS) entry which is preliminary data.</text>
</comment>
<reference evidence="2 3" key="1">
    <citation type="submission" date="2021-03" db="EMBL/GenBank/DDBJ databases">
        <title>Actinomadura violae sp. nov., isolated from lichen in Thailand.</title>
        <authorList>
            <person name="Kanchanasin P."/>
            <person name="Saeng-In P."/>
            <person name="Phongsopitanun W."/>
            <person name="Yuki M."/>
            <person name="Kudo T."/>
            <person name="Ohkuma M."/>
            <person name="Tanasupawat S."/>
        </authorList>
    </citation>
    <scope>NUCLEOTIDE SEQUENCE [LARGE SCALE GENOMIC DNA]</scope>
    <source>
        <strain evidence="2 3">LCR2-06</strain>
    </source>
</reference>
<evidence type="ECO:0000313" key="3">
    <source>
        <dbReference type="Proteomes" id="UP000680206"/>
    </source>
</evidence>
<feature type="region of interest" description="Disordered" evidence="1">
    <location>
        <begin position="92"/>
        <end position="115"/>
    </location>
</feature>
<dbReference type="InterPro" id="IPR020311">
    <property type="entry name" value="Uncharacterised_Rv0898c"/>
</dbReference>
<name>A0ABS3S728_9ACTN</name>
<feature type="region of interest" description="Disordered" evidence="1">
    <location>
        <begin position="1"/>
        <end position="33"/>
    </location>
</feature>
<dbReference type="EMBL" id="JAGEPF010000036">
    <property type="protein sequence ID" value="MBO2464553.1"/>
    <property type="molecule type" value="Genomic_DNA"/>
</dbReference>
<dbReference type="Proteomes" id="UP000680206">
    <property type="component" value="Unassembled WGS sequence"/>
</dbReference>
<protein>
    <submittedName>
        <fullName evidence="2">DUF2630 family protein</fullName>
    </submittedName>
</protein>
<evidence type="ECO:0000313" key="2">
    <source>
        <dbReference type="EMBL" id="MBO2464553.1"/>
    </source>
</evidence>
<keyword evidence="3" id="KW-1185">Reference proteome</keyword>
<gene>
    <name evidence="2" type="ORF">J4709_43990</name>
</gene>
<organism evidence="2 3">
    <name type="scientific">Actinomadura violacea</name>
    <dbReference type="NCBI Taxonomy" id="2819934"/>
    <lineage>
        <taxon>Bacteria</taxon>
        <taxon>Bacillati</taxon>
        <taxon>Actinomycetota</taxon>
        <taxon>Actinomycetes</taxon>
        <taxon>Streptosporangiales</taxon>
        <taxon>Thermomonosporaceae</taxon>
        <taxon>Actinomadura</taxon>
    </lineage>
</organism>
<proteinExistence type="predicted"/>
<accession>A0ABS3S728</accession>